<gene>
    <name evidence="1" type="ORF">O6H91_06G057400</name>
</gene>
<evidence type="ECO:0000313" key="2">
    <source>
        <dbReference type="Proteomes" id="UP001162992"/>
    </source>
</evidence>
<evidence type="ECO:0000313" key="1">
    <source>
        <dbReference type="EMBL" id="KAJ7552489.1"/>
    </source>
</evidence>
<comment type="caution">
    <text evidence="1">The sequence shown here is derived from an EMBL/GenBank/DDBJ whole genome shotgun (WGS) entry which is preliminary data.</text>
</comment>
<organism evidence="1 2">
    <name type="scientific">Diphasiastrum complanatum</name>
    <name type="common">Issler's clubmoss</name>
    <name type="synonym">Lycopodium complanatum</name>
    <dbReference type="NCBI Taxonomy" id="34168"/>
    <lineage>
        <taxon>Eukaryota</taxon>
        <taxon>Viridiplantae</taxon>
        <taxon>Streptophyta</taxon>
        <taxon>Embryophyta</taxon>
        <taxon>Tracheophyta</taxon>
        <taxon>Lycopodiopsida</taxon>
        <taxon>Lycopodiales</taxon>
        <taxon>Lycopodiaceae</taxon>
        <taxon>Lycopodioideae</taxon>
        <taxon>Diphasiastrum</taxon>
    </lineage>
</organism>
<sequence length="738" mass="80720">MDCDGKQDPGKSELETRSSLPKVQDATMQAEEGITKTETGTSWRRVVEEKLQRLHSLLFGVDLALQAQEWEKALGLGLRLVGFLDSECKTEQDILYIAPIMRQVHQKIDFAKVHIFQGIESRAFVQAGQTETPVFGGHGAVDIAKIKNSRLYQSFLRHDTISRRPDQNCATDLASDLLGSRILPGKCQNIELKNRAMGSSPQQIDSLIFKKSFAQTKMTTLFRGGSSKNTIKRGPSDSFGDMTTSQTASDSSVLPNTSSQVTVCQDSCIATSGFPSRSEEGNVPSGGENKKRAAYHSYQQDLRPPKFRSGGVDDQMDDMVKTSGFITAKQKWATDTLQKRCASSGASAATLASQQAWQPGGNTVSGNYATAGRTLGVPRRMPRSNFVPPVRSNGGMSGVVGAMTRNSGGTDNSSDESLKRCLELLAGPDGELPDKLRNLEPRLLEHVSNEIMEQDSNVRWDDIAGLDHAKKSVTEMVIWPLLRPDIFQGCRAPGKGLLLFGPPGTGKTMIGKAIAGEAQATFFSISASSLTSKWIGEGEKLVRALFGVAGCRQPAVIFIDEIDSLLSQRKAEGEHESSRRLKTQFLIEMEGVGSGNEQLLLIGATNRPQELDEAARRRFSKRLYIPLPSTEARAWIVRSLLEKDGLLSLSDKDVDIICASTEGYSGSDMKNLVKEASMGPLREALVQCQDISKISKEEMRSITLQDFKTALQQVRPSVSQSELGSYEDWNHQFGSLLL</sequence>
<dbReference type="Proteomes" id="UP001162992">
    <property type="component" value="Chromosome 6"/>
</dbReference>
<name>A0ACC2DEA8_DIPCM</name>
<dbReference type="EMBL" id="CM055097">
    <property type="protein sequence ID" value="KAJ7552489.1"/>
    <property type="molecule type" value="Genomic_DNA"/>
</dbReference>
<reference evidence="2" key="1">
    <citation type="journal article" date="2024" name="Proc. Natl. Acad. Sci. U.S.A.">
        <title>Extraordinary preservation of gene collinearity over three hundred million years revealed in homosporous lycophytes.</title>
        <authorList>
            <person name="Li C."/>
            <person name="Wickell D."/>
            <person name="Kuo L.Y."/>
            <person name="Chen X."/>
            <person name="Nie B."/>
            <person name="Liao X."/>
            <person name="Peng D."/>
            <person name="Ji J."/>
            <person name="Jenkins J."/>
            <person name="Williams M."/>
            <person name="Shu S."/>
            <person name="Plott C."/>
            <person name="Barry K."/>
            <person name="Rajasekar S."/>
            <person name="Grimwood J."/>
            <person name="Han X."/>
            <person name="Sun S."/>
            <person name="Hou Z."/>
            <person name="He W."/>
            <person name="Dai G."/>
            <person name="Sun C."/>
            <person name="Schmutz J."/>
            <person name="Leebens-Mack J.H."/>
            <person name="Li F.W."/>
            <person name="Wang L."/>
        </authorList>
    </citation>
    <scope>NUCLEOTIDE SEQUENCE [LARGE SCALE GENOMIC DNA]</scope>
    <source>
        <strain evidence="2">cv. PW_Plant_1</strain>
    </source>
</reference>
<proteinExistence type="predicted"/>
<protein>
    <submittedName>
        <fullName evidence="1">Uncharacterized protein</fullName>
    </submittedName>
</protein>
<accession>A0ACC2DEA8</accession>
<keyword evidence="2" id="KW-1185">Reference proteome</keyword>